<comment type="caution">
    <text evidence="1">The sequence shown here is derived from an EMBL/GenBank/DDBJ whole genome shotgun (WGS) entry which is preliminary data.</text>
</comment>
<evidence type="ECO:0000313" key="2">
    <source>
        <dbReference type="Proteomes" id="UP001177021"/>
    </source>
</evidence>
<evidence type="ECO:0000313" key="1">
    <source>
        <dbReference type="EMBL" id="CAJ2666481.1"/>
    </source>
</evidence>
<protein>
    <submittedName>
        <fullName evidence="1">Uncharacterized protein</fullName>
    </submittedName>
</protein>
<dbReference type="EMBL" id="CASHSV030000513">
    <property type="protein sequence ID" value="CAJ2666481.1"/>
    <property type="molecule type" value="Genomic_DNA"/>
</dbReference>
<organism evidence="1 2">
    <name type="scientific">Trifolium pratense</name>
    <name type="common">Red clover</name>
    <dbReference type="NCBI Taxonomy" id="57577"/>
    <lineage>
        <taxon>Eukaryota</taxon>
        <taxon>Viridiplantae</taxon>
        <taxon>Streptophyta</taxon>
        <taxon>Embryophyta</taxon>
        <taxon>Tracheophyta</taxon>
        <taxon>Spermatophyta</taxon>
        <taxon>Magnoliopsida</taxon>
        <taxon>eudicotyledons</taxon>
        <taxon>Gunneridae</taxon>
        <taxon>Pentapetalae</taxon>
        <taxon>rosids</taxon>
        <taxon>fabids</taxon>
        <taxon>Fabales</taxon>
        <taxon>Fabaceae</taxon>
        <taxon>Papilionoideae</taxon>
        <taxon>50 kb inversion clade</taxon>
        <taxon>NPAAA clade</taxon>
        <taxon>Hologalegina</taxon>
        <taxon>IRL clade</taxon>
        <taxon>Trifolieae</taxon>
        <taxon>Trifolium</taxon>
    </lineage>
</organism>
<accession>A0ACB0LDN7</accession>
<name>A0ACB0LDN7_TRIPR</name>
<sequence>MASRYELELTLTSAKQLKNVNWRHGTNKPYAVVYIDPIIKFTTNIDQNGNTESQWKNQTLNIPLPSKPIKDPILYIQIVHAGFEENTKKLIGSARLKVVEVFENGIGKCVSRMLTLERPSGRPQGKVDVKVGIREGVFGFFAGGLALEKGVEYVEDRIVDDVVERVEEDLGYNDDGVENVDDDIDYDDDDDVEENVDDDVSYVDNDDVEENVEDDFGYDDDDAGGYDGDDF</sequence>
<gene>
    <name evidence="1" type="ORF">MILVUS5_LOCUS31270</name>
</gene>
<keyword evidence="2" id="KW-1185">Reference proteome</keyword>
<proteinExistence type="predicted"/>
<reference evidence="1" key="1">
    <citation type="submission" date="2023-10" db="EMBL/GenBank/DDBJ databases">
        <authorList>
            <person name="Rodriguez Cubillos JULIANA M."/>
            <person name="De Vega J."/>
        </authorList>
    </citation>
    <scope>NUCLEOTIDE SEQUENCE</scope>
</reference>
<dbReference type="Proteomes" id="UP001177021">
    <property type="component" value="Unassembled WGS sequence"/>
</dbReference>